<sequence>MMLEDMMVGKIAGHSGEQTNVQQKVRAEISKWFINHMKEAAEKSRTVSVSVFTPVSEVSVPVSSVLDQCQSSFPRRWSSTFNRSP</sequence>
<dbReference type="AlphaFoldDB" id="A0A7R8WC55"/>
<protein>
    <submittedName>
        <fullName evidence="1">Uncharacterized protein</fullName>
    </submittedName>
</protein>
<dbReference type="EMBL" id="OB661750">
    <property type="protein sequence ID" value="CAD7228895.1"/>
    <property type="molecule type" value="Genomic_DNA"/>
</dbReference>
<accession>A0A7R8WC55</accession>
<organism evidence="1">
    <name type="scientific">Cyprideis torosa</name>
    <dbReference type="NCBI Taxonomy" id="163714"/>
    <lineage>
        <taxon>Eukaryota</taxon>
        <taxon>Metazoa</taxon>
        <taxon>Ecdysozoa</taxon>
        <taxon>Arthropoda</taxon>
        <taxon>Crustacea</taxon>
        <taxon>Oligostraca</taxon>
        <taxon>Ostracoda</taxon>
        <taxon>Podocopa</taxon>
        <taxon>Podocopida</taxon>
        <taxon>Cytherocopina</taxon>
        <taxon>Cytheroidea</taxon>
        <taxon>Cytherideidae</taxon>
        <taxon>Cyprideis</taxon>
    </lineage>
</organism>
<gene>
    <name evidence="1" type="ORF">CTOB1V02_LOCUS6773</name>
</gene>
<reference evidence="1" key="1">
    <citation type="submission" date="2020-11" db="EMBL/GenBank/DDBJ databases">
        <authorList>
            <person name="Tran Van P."/>
        </authorList>
    </citation>
    <scope>NUCLEOTIDE SEQUENCE</scope>
</reference>
<evidence type="ECO:0000313" key="1">
    <source>
        <dbReference type="EMBL" id="CAD7228895.1"/>
    </source>
</evidence>
<proteinExistence type="predicted"/>
<name>A0A7R8WC55_9CRUS</name>